<evidence type="ECO:0000256" key="7">
    <source>
        <dbReference type="ARBA" id="ARBA00023163"/>
    </source>
</evidence>
<dbReference type="Proteomes" id="UP000287033">
    <property type="component" value="Unassembled WGS sequence"/>
</dbReference>
<dbReference type="GO" id="GO:0046983">
    <property type="term" value="F:protein dimerization activity"/>
    <property type="evidence" value="ECO:0007669"/>
    <property type="project" value="InterPro"/>
</dbReference>
<comment type="subcellular location">
    <subcellularLocation>
        <location evidence="1">Nucleus</location>
    </subcellularLocation>
</comment>
<gene>
    <name evidence="12" type="ORF">chiPu_0017209</name>
</gene>
<keyword evidence="13" id="KW-1185">Reference proteome</keyword>
<dbReference type="OrthoDB" id="1607513at2759"/>
<evidence type="ECO:0000256" key="9">
    <source>
        <dbReference type="PROSITE-ProRule" id="PRU00027"/>
    </source>
</evidence>
<dbReference type="InterPro" id="IPR012337">
    <property type="entry name" value="RNaseH-like_sf"/>
</dbReference>
<accession>A0A401T7V3</accession>
<sequence length="809" mass="92193">MWSHRCSRMAHASDVWKYVTRRDDKTVVCNICRKELVISGSATVLRLHLERNHHVHFTEEADHNKLQGEPRTERIPGILSTKDRVPKITQLIGIDNPATLSTQSSSSRISEMLRECAAQLETEEDQEIYPFAGIGESCTALAEDELSMVLRSYHLARDGSVGSRRRKETELNFTHASPVSCQEKSQTWDFFKKLNERCVECSLCRKQLCYHNSATSLREHLRRKHNLSELDLRQSQDEGSSSSESMGQEPEMKKNKPVSISELVLHDAKACPEKREEVISNLILGMVFRDLQPISVVNNEGFKRLLGFLEPSYKIPSSMHLTASLRHKYALAKLQLEHYLHSVPSLTLSTDTWTSQGKQTYLTVVGHFIDCRWRLARCVLKTIPQYNPAPDYIGELLYSIISEFGVSCKTVNSVVHDSAGSLMSSSRLLQERFGWSSLCCAGRMLQLCIKLGLQVEQVQHTLSVARRIVNHFVHSARANVELSTKLAEMNKERLVLVMDTATRWSSTFDMCERLLELRWAVSMVLEEDRTGHMTVQNLSDHQWKLLQDLLPVLKTLKVASSFLSEEHNASVSSLFPCLHGVMTALMQHHGDPGCIVRAVSTKIRTEIAKRWRLPDDDEMMDSPAIVASFLDPRFKDLRFLSADTRDKVHNKVKNVLSSAVTSSRSRSSSSSSDEHSVTDHQQGSKQRSRKAGRRPSQCEYDLLFGEDPIERMPEIHQQLESYLAEPLRKRNTNPFDWWKNNEHRFPAVANLAKQYLAIPATSVSATRAFFCSSSVPDQTRSALLPDDIDQILFLHKNFDYIESLKRYRQ</sequence>
<dbReference type="OMA" id="NLSIEMW"/>
<evidence type="ECO:0000256" key="8">
    <source>
        <dbReference type="ARBA" id="ARBA00023242"/>
    </source>
</evidence>
<dbReference type="InterPro" id="IPR003656">
    <property type="entry name" value="Znf_BED"/>
</dbReference>
<feature type="compositionally biased region" description="Low complexity" evidence="10">
    <location>
        <begin position="237"/>
        <end position="249"/>
    </location>
</feature>
<evidence type="ECO:0000259" key="11">
    <source>
        <dbReference type="PROSITE" id="PS50808"/>
    </source>
</evidence>
<evidence type="ECO:0000256" key="6">
    <source>
        <dbReference type="ARBA" id="ARBA00023125"/>
    </source>
</evidence>
<dbReference type="GO" id="GO:0009791">
    <property type="term" value="P:post-embryonic development"/>
    <property type="evidence" value="ECO:0007669"/>
    <property type="project" value="UniProtKB-ARBA"/>
</dbReference>
<dbReference type="Pfam" id="PF02892">
    <property type="entry name" value="zf-BED"/>
    <property type="match status" value="2"/>
</dbReference>
<keyword evidence="5" id="KW-0805">Transcription regulation</keyword>
<keyword evidence="2" id="KW-0479">Metal-binding</keyword>
<dbReference type="AlphaFoldDB" id="A0A401T7V3"/>
<comment type="caution">
    <text evidence="12">The sequence shown here is derived from an EMBL/GenBank/DDBJ whole genome shotgun (WGS) entry which is preliminary data.</text>
</comment>
<evidence type="ECO:0000256" key="10">
    <source>
        <dbReference type="SAM" id="MobiDB-lite"/>
    </source>
</evidence>
<dbReference type="InterPro" id="IPR008906">
    <property type="entry name" value="HATC_C_dom"/>
</dbReference>
<feature type="region of interest" description="Disordered" evidence="10">
    <location>
        <begin position="228"/>
        <end position="257"/>
    </location>
</feature>
<keyword evidence="4" id="KW-0862">Zinc</keyword>
<keyword evidence="8" id="KW-0539">Nucleus</keyword>
<dbReference type="PANTHER" id="PTHR46481">
    <property type="entry name" value="ZINC FINGER BED DOMAIN-CONTAINING PROTEIN 4"/>
    <property type="match status" value="1"/>
</dbReference>
<proteinExistence type="predicted"/>
<dbReference type="STRING" id="137246.A0A401T7V3"/>
<keyword evidence="3 9" id="KW-0863">Zinc-finger</keyword>
<evidence type="ECO:0000256" key="3">
    <source>
        <dbReference type="ARBA" id="ARBA00022771"/>
    </source>
</evidence>
<evidence type="ECO:0000256" key="1">
    <source>
        <dbReference type="ARBA" id="ARBA00004123"/>
    </source>
</evidence>
<dbReference type="GO" id="GO:0003677">
    <property type="term" value="F:DNA binding"/>
    <property type="evidence" value="ECO:0007669"/>
    <property type="project" value="UniProtKB-KW"/>
</dbReference>
<dbReference type="PROSITE" id="PS50808">
    <property type="entry name" value="ZF_BED"/>
    <property type="match status" value="1"/>
</dbReference>
<evidence type="ECO:0000256" key="2">
    <source>
        <dbReference type="ARBA" id="ARBA00022723"/>
    </source>
</evidence>
<dbReference type="InterPro" id="IPR036236">
    <property type="entry name" value="Znf_C2H2_sf"/>
</dbReference>
<evidence type="ECO:0000313" key="13">
    <source>
        <dbReference type="Proteomes" id="UP000287033"/>
    </source>
</evidence>
<feature type="domain" description="BED-type" evidence="11">
    <location>
        <begin position="182"/>
        <end position="225"/>
    </location>
</feature>
<organism evidence="12 13">
    <name type="scientific">Chiloscyllium punctatum</name>
    <name type="common">Brownbanded bambooshark</name>
    <name type="synonym">Hemiscyllium punctatum</name>
    <dbReference type="NCBI Taxonomy" id="137246"/>
    <lineage>
        <taxon>Eukaryota</taxon>
        <taxon>Metazoa</taxon>
        <taxon>Chordata</taxon>
        <taxon>Craniata</taxon>
        <taxon>Vertebrata</taxon>
        <taxon>Chondrichthyes</taxon>
        <taxon>Elasmobranchii</taxon>
        <taxon>Galeomorphii</taxon>
        <taxon>Galeoidea</taxon>
        <taxon>Orectolobiformes</taxon>
        <taxon>Hemiscylliidae</taxon>
        <taxon>Chiloscyllium</taxon>
    </lineage>
</organism>
<dbReference type="SUPFAM" id="SSF53098">
    <property type="entry name" value="Ribonuclease H-like"/>
    <property type="match status" value="1"/>
</dbReference>
<dbReference type="GO" id="GO:0008270">
    <property type="term" value="F:zinc ion binding"/>
    <property type="evidence" value="ECO:0007669"/>
    <property type="project" value="UniProtKB-KW"/>
</dbReference>
<dbReference type="Pfam" id="PF05699">
    <property type="entry name" value="Dimer_Tnp_hAT"/>
    <property type="match status" value="1"/>
</dbReference>
<feature type="region of interest" description="Disordered" evidence="10">
    <location>
        <begin position="656"/>
        <end position="696"/>
    </location>
</feature>
<evidence type="ECO:0000256" key="4">
    <source>
        <dbReference type="ARBA" id="ARBA00022833"/>
    </source>
</evidence>
<dbReference type="EMBL" id="BEZZ01001232">
    <property type="protein sequence ID" value="GCC38694.1"/>
    <property type="molecule type" value="Genomic_DNA"/>
</dbReference>
<dbReference type="InterPro" id="IPR052035">
    <property type="entry name" value="ZnF_BED_domain_contain"/>
</dbReference>
<evidence type="ECO:0000256" key="5">
    <source>
        <dbReference type="ARBA" id="ARBA00023015"/>
    </source>
</evidence>
<reference evidence="12 13" key="1">
    <citation type="journal article" date="2018" name="Nat. Ecol. Evol.">
        <title>Shark genomes provide insights into elasmobranch evolution and the origin of vertebrates.</title>
        <authorList>
            <person name="Hara Y"/>
            <person name="Yamaguchi K"/>
            <person name="Onimaru K"/>
            <person name="Kadota M"/>
            <person name="Koyanagi M"/>
            <person name="Keeley SD"/>
            <person name="Tatsumi K"/>
            <person name="Tanaka K"/>
            <person name="Motone F"/>
            <person name="Kageyama Y"/>
            <person name="Nozu R"/>
            <person name="Adachi N"/>
            <person name="Nishimura O"/>
            <person name="Nakagawa R"/>
            <person name="Tanegashima C"/>
            <person name="Kiyatake I"/>
            <person name="Matsumoto R"/>
            <person name="Murakumo K"/>
            <person name="Nishida K"/>
            <person name="Terakita A"/>
            <person name="Kuratani S"/>
            <person name="Sato K"/>
            <person name="Hyodo S Kuraku.S."/>
        </authorList>
    </citation>
    <scope>NUCLEOTIDE SEQUENCE [LARGE SCALE GENOMIC DNA]</scope>
</reference>
<name>A0A401T7V3_CHIPU</name>
<dbReference type="SMART" id="SM00614">
    <property type="entry name" value="ZnF_BED"/>
    <property type="match status" value="2"/>
</dbReference>
<dbReference type="SUPFAM" id="SSF57667">
    <property type="entry name" value="beta-beta-alpha zinc fingers"/>
    <property type="match status" value="2"/>
</dbReference>
<evidence type="ECO:0000313" key="12">
    <source>
        <dbReference type="EMBL" id="GCC38694.1"/>
    </source>
</evidence>
<dbReference type="PANTHER" id="PTHR46481:SF10">
    <property type="entry name" value="ZINC FINGER BED DOMAIN-CONTAINING PROTEIN 39"/>
    <property type="match status" value="1"/>
</dbReference>
<dbReference type="SUPFAM" id="SSF140996">
    <property type="entry name" value="Hermes dimerisation domain"/>
    <property type="match status" value="1"/>
</dbReference>
<feature type="compositionally biased region" description="Low complexity" evidence="10">
    <location>
        <begin position="657"/>
        <end position="671"/>
    </location>
</feature>
<keyword evidence="7" id="KW-0804">Transcription</keyword>
<keyword evidence="6" id="KW-0238">DNA-binding</keyword>
<protein>
    <recommendedName>
        <fullName evidence="11">BED-type domain-containing protein</fullName>
    </recommendedName>
</protein>
<dbReference type="GO" id="GO:0005634">
    <property type="term" value="C:nucleus"/>
    <property type="evidence" value="ECO:0007669"/>
    <property type="project" value="UniProtKB-SubCell"/>
</dbReference>